<organism evidence="2">
    <name type="scientific">uncultured Desulfobacterium sp</name>
    <dbReference type="NCBI Taxonomy" id="201089"/>
    <lineage>
        <taxon>Bacteria</taxon>
        <taxon>Pseudomonadati</taxon>
        <taxon>Thermodesulfobacteriota</taxon>
        <taxon>Desulfobacteria</taxon>
        <taxon>Desulfobacterales</taxon>
        <taxon>Desulfobacteriaceae</taxon>
        <taxon>Desulfobacterium</taxon>
        <taxon>environmental samples</taxon>
    </lineage>
</organism>
<evidence type="ECO:0000313" key="2">
    <source>
        <dbReference type="EMBL" id="SPD72845.1"/>
    </source>
</evidence>
<reference evidence="2" key="1">
    <citation type="submission" date="2018-01" db="EMBL/GenBank/DDBJ databases">
        <authorList>
            <person name="Regsiter A."/>
            <person name="William W."/>
        </authorList>
    </citation>
    <scope>NUCLEOTIDE SEQUENCE</scope>
    <source>
        <strain evidence="2">TRIP AH-1</strain>
    </source>
</reference>
<gene>
    <name evidence="2" type="ORF">PITCH_A1570003</name>
</gene>
<name>A0A445MTS1_9BACT</name>
<feature type="region of interest" description="Disordered" evidence="1">
    <location>
        <begin position="1"/>
        <end position="38"/>
    </location>
</feature>
<dbReference type="AlphaFoldDB" id="A0A445MTS1"/>
<feature type="compositionally biased region" description="Polar residues" evidence="1">
    <location>
        <begin position="24"/>
        <end position="38"/>
    </location>
</feature>
<sequence length="104" mass="11796">MTPEADSEMAEGLSVSPRRHRLETTLTHSGQKNNNPTTTYWGHPHKCAMRLILMLFCCACNREEMGIGPLPENLQEVRSLDPNEGGCDFIKSLYIEVRDQSLNY</sequence>
<dbReference type="EMBL" id="OJIN01000065">
    <property type="protein sequence ID" value="SPD72845.1"/>
    <property type="molecule type" value="Genomic_DNA"/>
</dbReference>
<protein>
    <submittedName>
        <fullName evidence="2">Uncharacterized protein</fullName>
    </submittedName>
</protein>
<proteinExistence type="predicted"/>
<accession>A0A445MTS1</accession>
<evidence type="ECO:0000256" key="1">
    <source>
        <dbReference type="SAM" id="MobiDB-lite"/>
    </source>
</evidence>